<feature type="transmembrane region" description="Helical" evidence="6">
    <location>
        <begin position="76"/>
        <end position="96"/>
    </location>
</feature>
<dbReference type="InterPro" id="IPR051258">
    <property type="entry name" value="Diverse_Substrate_Transporter"/>
</dbReference>
<dbReference type="InterPro" id="IPR037185">
    <property type="entry name" value="EmrE-like"/>
</dbReference>
<dbReference type="RefSeq" id="WP_397218068.1">
    <property type="nucleotide sequence ID" value="NZ_JBGFSN010000012.1"/>
</dbReference>
<feature type="transmembrane region" description="Helical" evidence="6">
    <location>
        <begin position="43"/>
        <end position="64"/>
    </location>
</feature>
<proteinExistence type="predicted"/>
<feature type="transmembrane region" description="Helical" evidence="6">
    <location>
        <begin position="158"/>
        <end position="174"/>
    </location>
</feature>
<keyword evidence="2" id="KW-1003">Cell membrane</keyword>
<feature type="transmembrane region" description="Helical" evidence="6">
    <location>
        <begin position="218"/>
        <end position="235"/>
    </location>
</feature>
<dbReference type="EMBL" id="JBGFSN010000012">
    <property type="protein sequence ID" value="MFH8136355.1"/>
    <property type="molecule type" value="Genomic_DNA"/>
</dbReference>
<feature type="transmembrane region" description="Helical" evidence="6">
    <location>
        <begin position="273"/>
        <end position="289"/>
    </location>
</feature>
<gene>
    <name evidence="8" type="ORF">ABU178_19615</name>
</gene>
<organism evidence="8 9">
    <name type="scientific">Pantoea osteomyelitidis</name>
    <dbReference type="NCBI Taxonomy" id="3230026"/>
    <lineage>
        <taxon>Bacteria</taxon>
        <taxon>Pseudomonadati</taxon>
        <taxon>Pseudomonadota</taxon>
        <taxon>Gammaproteobacteria</taxon>
        <taxon>Enterobacterales</taxon>
        <taxon>Erwiniaceae</taxon>
        <taxon>Pantoea</taxon>
    </lineage>
</organism>
<evidence type="ECO:0000256" key="6">
    <source>
        <dbReference type="SAM" id="Phobius"/>
    </source>
</evidence>
<evidence type="ECO:0000256" key="5">
    <source>
        <dbReference type="ARBA" id="ARBA00023136"/>
    </source>
</evidence>
<dbReference type="InterPro" id="IPR000620">
    <property type="entry name" value="EamA_dom"/>
</dbReference>
<dbReference type="Proteomes" id="UP001611251">
    <property type="component" value="Unassembled WGS sequence"/>
</dbReference>
<evidence type="ECO:0000256" key="4">
    <source>
        <dbReference type="ARBA" id="ARBA00022989"/>
    </source>
</evidence>
<dbReference type="Gene3D" id="1.10.3730.20">
    <property type="match status" value="1"/>
</dbReference>
<evidence type="ECO:0000313" key="9">
    <source>
        <dbReference type="Proteomes" id="UP001611251"/>
    </source>
</evidence>
<sequence length="300" mass="32947">MMTRSGAAIQPARKSESLLLLVTLCAGAGWIFSKESLTTMPPVLFIAVRFLMGGILLGCAVPGAERRLWRHSLRPALAIGSLICGSMMCWIVALHLTSELSVGAFLTCLGPLMVPLAGMLLFRQPLSRRIWMSLAIALPGIVLLVGNGLEEWHPEAGQLWFFGAAAIFAFYFCLNNHFAVSQPMVLFAAMQMFIVGALALPVSFWLETWPTALAARDWLWLALSILIPTCLRFYLQNCAQRLAYTPNGGLIMLLEPVWAAIFSALWYGEEMTLQQLGGALLILLALIVARERTTSNQPHS</sequence>
<name>A0ABW7Q2Y4_9GAMM</name>
<evidence type="ECO:0000256" key="1">
    <source>
        <dbReference type="ARBA" id="ARBA00004651"/>
    </source>
</evidence>
<feature type="domain" description="EamA" evidence="7">
    <location>
        <begin position="16"/>
        <end position="145"/>
    </location>
</feature>
<evidence type="ECO:0000259" key="7">
    <source>
        <dbReference type="Pfam" id="PF00892"/>
    </source>
</evidence>
<keyword evidence="9" id="KW-1185">Reference proteome</keyword>
<feature type="domain" description="EamA" evidence="7">
    <location>
        <begin position="157"/>
        <end position="288"/>
    </location>
</feature>
<evidence type="ECO:0000313" key="8">
    <source>
        <dbReference type="EMBL" id="MFH8136355.1"/>
    </source>
</evidence>
<keyword evidence="3 6" id="KW-0812">Transmembrane</keyword>
<feature type="transmembrane region" description="Helical" evidence="6">
    <location>
        <begin position="247"/>
        <end position="267"/>
    </location>
</feature>
<evidence type="ECO:0000256" key="2">
    <source>
        <dbReference type="ARBA" id="ARBA00022475"/>
    </source>
</evidence>
<keyword evidence="5 6" id="KW-0472">Membrane</keyword>
<comment type="subcellular location">
    <subcellularLocation>
        <location evidence="1">Cell membrane</location>
        <topology evidence="1">Multi-pass membrane protein</topology>
    </subcellularLocation>
</comment>
<feature type="transmembrane region" description="Helical" evidence="6">
    <location>
        <begin position="186"/>
        <end position="206"/>
    </location>
</feature>
<dbReference type="PANTHER" id="PTHR42920:SF5">
    <property type="entry name" value="EAMA DOMAIN-CONTAINING PROTEIN"/>
    <property type="match status" value="1"/>
</dbReference>
<dbReference type="Pfam" id="PF00892">
    <property type="entry name" value="EamA"/>
    <property type="match status" value="2"/>
</dbReference>
<keyword evidence="4 6" id="KW-1133">Transmembrane helix</keyword>
<comment type="caution">
    <text evidence="8">The sequence shown here is derived from an EMBL/GenBank/DDBJ whole genome shotgun (WGS) entry which is preliminary data.</text>
</comment>
<evidence type="ECO:0000256" key="3">
    <source>
        <dbReference type="ARBA" id="ARBA00022692"/>
    </source>
</evidence>
<accession>A0ABW7Q2Y4</accession>
<reference evidence="8 9" key="1">
    <citation type="submission" date="2024-08" db="EMBL/GenBank/DDBJ databases">
        <title>Pantoea ronii - a newly identified human opportunistic pathogen.</title>
        <authorList>
            <person name="Keidar-Friedman D."/>
            <person name="Sorek N."/>
            <person name="Leshin-Carmel D."/>
            <person name="Tsur A."/>
            <person name="Amsalem M."/>
            <person name="Tolkach D."/>
            <person name="Brosh-Nissimov T."/>
        </authorList>
    </citation>
    <scope>NUCLEOTIDE SEQUENCE [LARGE SCALE GENOMIC DNA]</scope>
    <source>
        <strain evidence="8 9">AA23256</strain>
    </source>
</reference>
<feature type="transmembrane region" description="Helical" evidence="6">
    <location>
        <begin position="102"/>
        <end position="122"/>
    </location>
</feature>
<dbReference type="PANTHER" id="PTHR42920">
    <property type="entry name" value="OS03G0707200 PROTEIN-RELATED"/>
    <property type="match status" value="1"/>
</dbReference>
<protein>
    <submittedName>
        <fullName evidence="8">DMT family transporter</fullName>
    </submittedName>
</protein>
<dbReference type="SUPFAM" id="SSF103481">
    <property type="entry name" value="Multidrug resistance efflux transporter EmrE"/>
    <property type="match status" value="2"/>
</dbReference>
<feature type="transmembrane region" description="Helical" evidence="6">
    <location>
        <begin position="129"/>
        <end position="146"/>
    </location>
</feature>